<proteinExistence type="predicted"/>
<dbReference type="Proteomes" id="UP000197208">
    <property type="component" value="Unassembled WGS sequence"/>
</dbReference>
<dbReference type="RefSeq" id="WP_088249870.1">
    <property type="nucleotide sequence ID" value="NZ_BNAM01000001.1"/>
</dbReference>
<evidence type="ECO:0000256" key="1">
    <source>
        <dbReference type="SAM" id="MobiDB-lite"/>
    </source>
</evidence>
<keyword evidence="3" id="KW-1185">Reference proteome</keyword>
<feature type="region of interest" description="Disordered" evidence="1">
    <location>
        <begin position="1"/>
        <end position="27"/>
    </location>
</feature>
<dbReference type="OrthoDB" id="9954206at2"/>
<gene>
    <name evidence="2" type="ORF">CBQ26_17220</name>
</gene>
<sequence>MTAAPVADLPPAEPADRPPPTPEAGVTFSPSVLARARRWATFYHASEVLLDPHGHFAPQPRDQMSVSVHLYAVTRRHLDGVRPDERAVLARMWTLDQIAAAQDRAARHGPDTLDQSGGHPVALVPAAPAALRMDDLLGRLG</sequence>
<feature type="compositionally biased region" description="Pro residues" evidence="1">
    <location>
        <begin position="11"/>
        <end position="22"/>
    </location>
</feature>
<dbReference type="AlphaFoldDB" id="A0A246BF57"/>
<protein>
    <submittedName>
        <fullName evidence="2">Uncharacterized protein</fullName>
    </submittedName>
</protein>
<evidence type="ECO:0000313" key="2">
    <source>
        <dbReference type="EMBL" id="OWL93824.1"/>
    </source>
</evidence>
<comment type="caution">
    <text evidence="2">The sequence shown here is derived from an EMBL/GenBank/DDBJ whole genome shotgun (WGS) entry which is preliminary data.</text>
</comment>
<name>A0A246BF57_9DEIO</name>
<evidence type="ECO:0000313" key="3">
    <source>
        <dbReference type="Proteomes" id="UP000197208"/>
    </source>
</evidence>
<organism evidence="2 3">
    <name type="scientific">Deinococcus indicus</name>
    <dbReference type="NCBI Taxonomy" id="223556"/>
    <lineage>
        <taxon>Bacteria</taxon>
        <taxon>Thermotogati</taxon>
        <taxon>Deinococcota</taxon>
        <taxon>Deinococci</taxon>
        <taxon>Deinococcales</taxon>
        <taxon>Deinococcaceae</taxon>
        <taxon>Deinococcus</taxon>
    </lineage>
</organism>
<accession>A0A246BF57</accession>
<dbReference type="EMBL" id="NHMK01000030">
    <property type="protein sequence ID" value="OWL93824.1"/>
    <property type="molecule type" value="Genomic_DNA"/>
</dbReference>
<reference evidence="2 3" key="1">
    <citation type="submission" date="2017-05" db="EMBL/GenBank/DDBJ databases">
        <title>De novo genome assembly of Deniococcus indicus strain DR1.</title>
        <authorList>
            <person name="Chauhan D."/>
            <person name="Yennamalli R.M."/>
            <person name="Priyadarshini R."/>
        </authorList>
    </citation>
    <scope>NUCLEOTIDE SEQUENCE [LARGE SCALE GENOMIC DNA]</scope>
    <source>
        <strain evidence="2 3">DR1</strain>
    </source>
</reference>